<evidence type="ECO:0000256" key="1">
    <source>
        <dbReference type="ARBA" id="ARBA00022475"/>
    </source>
</evidence>
<dbReference type="NCBIfam" id="TIGR02209">
    <property type="entry name" value="ftsL_broad"/>
    <property type="match status" value="1"/>
</dbReference>
<feature type="transmembrane region" description="Helical" evidence="7">
    <location>
        <begin position="40"/>
        <end position="60"/>
    </location>
</feature>
<dbReference type="InterPro" id="IPR011922">
    <property type="entry name" value="Cell_div_FtsL"/>
</dbReference>
<dbReference type="GO" id="GO:0032153">
    <property type="term" value="C:cell division site"/>
    <property type="evidence" value="ECO:0007669"/>
    <property type="project" value="UniProtKB-UniRule"/>
</dbReference>
<reference evidence="9 10" key="1">
    <citation type="submission" date="2019-11" db="EMBL/GenBank/DDBJ databases">
        <title>Genome sequences of 17 halophilic strains isolated from different environments.</title>
        <authorList>
            <person name="Furrow R.E."/>
        </authorList>
    </citation>
    <scope>NUCLEOTIDE SEQUENCE [LARGE SCALE GENOMIC DNA]</scope>
    <source>
        <strain evidence="9 10">22506_14_FS</strain>
    </source>
</reference>
<keyword evidence="4 7" id="KW-1133">Transmembrane helix</keyword>
<evidence type="ECO:0000256" key="5">
    <source>
        <dbReference type="ARBA" id="ARBA00023136"/>
    </source>
</evidence>
<keyword evidence="1 7" id="KW-1003">Cell membrane</keyword>
<evidence type="ECO:0000313" key="9">
    <source>
        <dbReference type="EMBL" id="MYL63690.1"/>
    </source>
</evidence>
<dbReference type="Proteomes" id="UP000447833">
    <property type="component" value="Unassembled WGS sequence"/>
</dbReference>
<keyword evidence="6 7" id="KW-0131">Cell cycle</keyword>
<comment type="similarity">
    <text evidence="7">Belongs to the FtsL family.</text>
</comment>
<evidence type="ECO:0000256" key="2">
    <source>
        <dbReference type="ARBA" id="ARBA00022618"/>
    </source>
</evidence>
<accession>A0A845EYQ2</accession>
<keyword evidence="2 7" id="KW-0132">Cell division</keyword>
<evidence type="ECO:0000256" key="8">
    <source>
        <dbReference type="NCBIfam" id="TIGR02209"/>
    </source>
</evidence>
<gene>
    <name evidence="7 9" type="primary">ftsL</name>
    <name evidence="9" type="ORF">GLW07_10030</name>
</gene>
<dbReference type="HAMAP" id="MF_00910">
    <property type="entry name" value="FtsL"/>
    <property type="match status" value="1"/>
</dbReference>
<evidence type="ECO:0000256" key="3">
    <source>
        <dbReference type="ARBA" id="ARBA00022692"/>
    </source>
</evidence>
<dbReference type="AlphaFoldDB" id="A0A845EYQ2"/>
<protein>
    <recommendedName>
        <fullName evidence="7 8">Cell division protein FtsL</fullName>
    </recommendedName>
</protein>
<dbReference type="GO" id="GO:0005886">
    <property type="term" value="C:plasma membrane"/>
    <property type="evidence" value="ECO:0007669"/>
    <property type="project" value="UniProtKB-SubCell"/>
</dbReference>
<comment type="caution">
    <text evidence="9">The sequence shown here is derived from an EMBL/GenBank/DDBJ whole genome shotgun (WGS) entry which is preliminary data.</text>
</comment>
<organism evidence="9 10">
    <name type="scientific">Guptibacillus hwajinpoensis</name>
    <dbReference type="NCBI Taxonomy" id="208199"/>
    <lineage>
        <taxon>Bacteria</taxon>
        <taxon>Bacillati</taxon>
        <taxon>Bacillota</taxon>
        <taxon>Bacilli</taxon>
        <taxon>Bacillales</taxon>
        <taxon>Guptibacillaceae</taxon>
        <taxon>Guptibacillus</taxon>
    </lineage>
</organism>
<sequence length="123" mass="14041">MMSNLAYKYQQQHQTQKQVETKKQAVYVERGRITKGEKMLWMMLVLTFVAASIFMVSNYATIYNLNTGLQQAEADQRAQVKQNEELQVKVTELSAPGRIVNIAEEKLGMELNDQNVEVINKGS</sequence>
<dbReference type="RefSeq" id="WP_160919252.1">
    <property type="nucleotide sequence ID" value="NZ_WMEY01000003.1"/>
</dbReference>
<evidence type="ECO:0000313" key="10">
    <source>
        <dbReference type="Proteomes" id="UP000447833"/>
    </source>
</evidence>
<comment type="function">
    <text evidence="7">Essential cell division protein.</text>
</comment>
<dbReference type="Pfam" id="PF04977">
    <property type="entry name" value="DivIC"/>
    <property type="match status" value="1"/>
</dbReference>
<evidence type="ECO:0000256" key="6">
    <source>
        <dbReference type="ARBA" id="ARBA00023306"/>
    </source>
</evidence>
<dbReference type="InterPro" id="IPR007060">
    <property type="entry name" value="FtsL/DivIC"/>
</dbReference>
<dbReference type="EMBL" id="WMEY01000003">
    <property type="protein sequence ID" value="MYL63690.1"/>
    <property type="molecule type" value="Genomic_DNA"/>
</dbReference>
<keyword evidence="3 7" id="KW-0812">Transmembrane</keyword>
<proteinExistence type="inferred from homology"/>
<evidence type="ECO:0000256" key="4">
    <source>
        <dbReference type="ARBA" id="ARBA00022989"/>
    </source>
</evidence>
<keyword evidence="5 7" id="KW-0472">Membrane</keyword>
<dbReference type="GO" id="GO:0043093">
    <property type="term" value="P:FtsZ-dependent cytokinesis"/>
    <property type="evidence" value="ECO:0007669"/>
    <property type="project" value="UniProtKB-UniRule"/>
</dbReference>
<name>A0A845EYQ2_9BACL</name>
<evidence type="ECO:0000256" key="7">
    <source>
        <dbReference type="HAMAP-Rule" id="MF_00910"/>
    </source>
</evidence>
<comment type="subcellular location">
    <subcellularLocation>
        <location evidence="7">Cell membrane</location>
        <topology evidence="7">Single-pass type II membrane protein</topology>
    </subcellularLocation>
    <text evidence="7">Localizes to the division septum where it forms a ring structure.</text>
</comment>